<reference evidence="1" key="1">
    <citation type="submission" date="2019-08" db="EMBL/GenBank/DDBJ databases">
        <authorList>
            <person name="Kucharzyk K."/>
            <person name="Murdoch R.W."/>
            <person name="Higgins S."/>
            <person name="Loffler F."/>
        </authorList>
    </citation>
    <scope>NUCLEOTIDE SEQUENCE</scope>
</reference>
<comment type="caution">
    <text evidence="1">The sequence shown here is derived from an EMBL/GenBank/DDBJ whole genome shotgun (WGS) entry which is preliminary data.</text>
</comment>
<name>A0A645HV57_9ZZZZ</name>
<accession>A0A645HV57</accession>
<dbReference type="EMBL" id="VSSQ01094957">
    <property type="protein sequence ID" value="MPN39253.1"/>
    <property type="molecule type" value="Genomic_DNA"/>
</dbReference>
<dbReference type="InterPro" id="IPR019651">
    <property type="entry name" value="Glutamate_DH_NAD-spec"/>
</dbReference>
<protein>
    <submittedName>
        <fullName evidence="1">Uncharacterized protein</fullName>
    </submittedName>
</protein>
<dbReference type="Pfam" id="PF10712">
    <property type="entry name" value="NAD-GH"/>
    <property type="match status" value="1"/>
</dbReference>
<organism evidence="1">
    <name type="scientific">bioreactor metagenome</name>
    <dbReference type="NCBI Taxonomy" id="1076179"/>
    <lineage>
        <taxon>unclassified sequences</taxon>
        <taxon>metagenomes</taxon>
        <taxon>ecological metagenomes</taxon>
    </lineage>
</organism>
<gene>
    <name evidence="1" type="ORF">SDC9_186781</name>
</gene>
<evidence type="ECO:0000313" key="1">
    <source>
        <dbReference type="EMBL" id="MPN39253.1"/>
    </source>
</evidence>
<dbReference type="AlphaFoldDB" id="A0A645HV57"/>
<sequence length="80" mass="9100">MDLAGRTHVALDRRDRAIRVRDGLAFCDIADHTLAVLKRYHGRRGAHAFGIGDNDRFAAFEKRDARVRRAKVDANDFAHK</sequence>
<proteinExistence type="predicted"/>